<proteinExistence type="predicted"/>
<dbReference type="SUPFAM" id="SSF52540">
    <property type="entry name" value="P-loop containing nucleoside triphosphate hydrolases"/>
    <property type="match status" value="1"/>
</dbReference>
<dbReference type="InterPro" id="IPR025420">
    <property type="entry name" value="DUF4143"/>
</dbReference>
<organism evidence="3">
    <name type="scientific">uncultured Desulfobacterium sp</name>
    <dbReference type="NCBI Taxonomy" id="201089"/>
    <lineage>
        <taxon>Bacteria</taxon>
        <taxon>Pseudomonadati</taxon>
        <taxon>Thermodesulfobacteriota</taxon>
        <taxon>Desulfobacteria</taxon>
        <taxon>Desulfobacterales</taxon>
        <taxon>Desulfobacteriaceae</taxon>
        <taxon>Desulfobacterium</taxon>
        <taxon>environmental samples</taxon>
    </lineage>
</organism>
<name>A0A445MUI4_9BACT</name>
<protein>
    <recommendedName>
        <fullName evidence="4">ATPase</fullName>
    </recommendedName>
</protein>
<gene>
    <name evidence="3" type="ORF">PITCH_A1710023</name>
</gene>
<dbReference type="Pfam" id="PF13635">
    <property type="entry name" value="DUF4143"/>
    <property type="match status" value="1"/>
</dbReference>
<sequence length="440" mass="50499">MMKRNITRSLTDWKSSANRKPLILRGARQVGKTHILKEFGGATFPRCHYVNFEEDERLGRIFEQDLKPDRILDSLQFYLDQIIDHHHDLVIFDEIQRYPRALTSLKYFAEDMPGLALCAAGSLLGVTLNVDSFPVGKVQFLDMHPLSFDEFLDGVGKERLAELVRKHDLTQPLPETAHEQLWDLWKHYLVVGGLPEAVNNYREKCNNLYEAVHLIRTIQRDLLDAYLLDMAKHCGKTNALHIERLWRNVPTQLARTQNGSAGKFKLRDSIPGIRGYERLSTPLDWLERANLLIRVPIIEAVGTPLLGYVKENRFKLYFFDVGLLGAMSGIAPATFLDYDFGSYQGYVAENFVAQELRAAGKKNLYCWQGRTAEVEFLLEKEGELAPVEVKSGWVTQSKSLKVYTERYQPQKTYVLSAKNVGQRNICHYRPLYMASRITSD</sequence>
<dbReference type="InterPro" id="IPR041682">
    <property type="entry name" value="AAA_14"/>
</dbReference>
<dbReference type="AlphaFoldDB" id="A0A445MUI4"/>
<evidence type="ECO:0000259" key="2">
    <source>
        <dbReference type="Pfam" id="PF13635"/>
    </source>
</evidence>
<dbReference type="EMBL" id="OJIN01000081">
    <property type="protein sequence ID" value="SPD73174.1"/>
    <property type="molecule type" value="Genomic_DNA"/>
</dbReference>
<accession>A0A445MUI4</accession>
<dbReference type="InterPro" id="IPR027417">
    <property type="entry name" value="P-loop_NTPase"/>
</dbReference>
<dbReference type="PANTHER" id="PTHR33295">
    <property type="entry name" value="ATPASE"/>
    <property type="match status" value="1"/>
</dbReference>
<feature type="domain" description="DUF4143" evidence="2">
    <location>
        <begin position="229"/>
        <end position="392"/>
    </location>
</feature>
<evidence type="ECO:0000313" key="3">
    <source>
        <dbReference type="EMBL" id="SPD73174.1"/>
    </source>
</evidence>
<feature type="domain" description="AAA" evidence="1">
    <location>
        <begin position="18"/>
        <end position="152"/>
    </location>
</feature>
<evidence type="ECO:0000259" key="1">
    <source>
        <dbReference type="Pfam" id="PF13173"/>
    </source>
</evidence>
<dbReference type="Pfam" id="PF13173">
    <property type="entry name" value="AAA_14"/>
    <property type="match status" value="1"/>
</dbReference>
<reference evidence="3" key="1">
    <citation type="submission" date="2018-01" db="EMBL/GenBank/DDBJ databases">
        <authorList>
            <person name="Regsiter A."/>
            <person name="William W."/>
        </authorList>
    </citation>
    <scope>NUCLEOTIDE SEQUENCE</scope>
    <source>
        <strain evidence="3">TRIP AH-1</strain>
    </source>
</reference>
<dbReference type="PANTHER" id="PTHR33295:SF7">
    <property type="entry name" value="ATPASE"/>
    <property type="match status" value="1"/>
</dbReference>
<evidence type="ECO:0008006" key="4">
    <source>
        <dbReference type="Google" id="ProtNLM"/>
    </source>
</evidence>